<evidence type="ECO:0000259" key="2">
    <source>
        <dbReference type="Pfam" id="PF16130"/>
    </source>
</evidence>
<evidence type="ECO:0000313" key="4">
    <source>
        <dbReference type="Proteomes" id="UP001302349"/>
    </source>
</evidence>
<sequence>MKIRSLDVITFLFGAILLTGCIKEFDSGPGNQQANSYDLDFSNVTTKAIGIKLTDEAGTPHKGVKITLWDKSPLQNGVIILKGFTDQTGNFETEYSMPNTFTEVVMELSYLGLPNFLVIPVESFNSQVLIAGFDHTFDYLSDELIPNQSVQDGTMVDNSAGRMAAATITALGNYNSSGRPDYLLQRDKISSQLLEFVNASLPETKPVPTFHPAYLADGTETNLNIVQDADVWMTFVTEGAGYLNTLGFYTYPTGNPPSVPSDIETLYIGFPNASLHGSGGPLKSGDKIHLGTFDSGTSIGFALIANGFDASTSKVKETASRYYSHSHLNPEADTSLKQHTVTLYDEENELFVIGFEDLNRATGSDDDFNDAVFYITSNPITAISTENIKPIDKPGDDDGDGVSNVYDEFPNDPAYAYKYDYPSSDAYGTFTFEDRWPGYGDYDFNDFVVEYRFTQFADANNKITNLKSEFVIKAIGASYQNGFGFSTKLAPSLVATVTGSELHGSVVTLNANGTEQGQSKATIIVSDKVHGGFPTSGIINTIQANSFVAPDTIRNVVAFTRHVTFAELGSAPYNPFLFINQERGREIHMPGYEPTDLADHSYFGTENDNSDPSRGIYYRSKEELPWAMNLPMSFDYPAEGGDVREGYLNLNQWAKSSGFSYMDWYMDKPGYRNTNKLYKKK</sequence>
<dbReference type="InterPro" id="IPR025193">
    <property type="entry name" value="DUF4114"/>
</dbReference>
<dbReference type="InterPro" id="IPR031025">
    <property type="entry name" value="LruC_dom"/>
</dbReference>
<reference evidence="3 4" key="1">
    <citation type="journal article" date="2023" name="Microbiol. Resour. Announc.">
        <title>Complete Genome Sequence of Imperialibacter roseus strain P4T.</title>
        <authorList>
            <person name="Tizabi D.R."/>
            <person name="Bachvaroff T."/>
            <person name="Hill R.T."/>
        </authorList>
    </citation>
    <scope>NUCLEOTIDE SEQUENCE [LARGE SCALE GENOMIC DNA]</scope>
    <source>
        <strain evidence="3 4">P4T</strain>
    </source>
</reference>
<keyword evidence="4" id="KW-1185">Reference proteome</keyword>
<protein>
    <submittedName>
        <fullName evidence="3">LruC domain-containing protein</fullName>
    </submittedName>
</protein>
<dbReference type="Proteomes" id="UP001302349">
    <property type="component" value="Chromosome"/>
</dbReference>
<name>A0ABZ0IIF8_9BACT</name>
<organism evidence="3 4">
    <name type="scientific">Imperialibacter roseus</name>
    <dbReference type="NCBI Taxonomy" id="1324217"/>
    <lineage>
        <taxon>Bacteria</taxon>
        <taxon>Pseudomonadati</taxon>
        <taxon>Bacteroidota</taxon>
        <taxon>Cytophagia</taxon>
        <taxon>Cytophagales</taxon>
        <taxon>Flammeovirgaceae</taxon>
        <taxon>Imperialibacter</taxon>
    </lineage>
</organism>
<dbReference type="Pfam" id="PF13448">
    <property type="entry name" value="DUF4114"/>
    <property type="match status" value="1"/>
</dbReference>
<dbReference type="PROSITE" id="PS51257">
    <property type="entry name" value="PROKAR_LIPOPROTEIN"/>
    <property type="match status" value="1"/>
</dbReference>
<feature type="domain" description="DUF4842" evidence="2">
    <location>
        <begin position="461"/>
        <end position="665"/>
    </location>
</feature>
<proteinExistence type="predicted"/>
<dbReference type="NCBIfam" id="TIGR04456">
    <property type="entry name" value="LruC_dom"/>
    <property type="match status" value="1"/>
</dbReference>
<dbReference type="Pfam" id="PF16130">
    <property type="entry name" value="DUF4842"/>
    <property type="match status" value="1"/>
</dbReference>
<gene>
    <name evidence="3" type="ORF">RT717_14485</name>
</gene>
<evidence type="ECO:0000313" key="3">
    <source>
        <dbReference type="EMBL" id="WOK04284.1"/>
    </source>
</evidence>
<accession>A0ABZ0IIF8</accession>
<dbReference type="InterPro" id="IPR032295">
    <property type="entry name" value="DUF4842"/>
</dbReference>
<feature type="domain" description="DUF4114" evidence="1">
    <location>
        <begin position="293"/>
        <end position="378"/>
    </location>
</feature>
<evidence type="ECO:0000259" key="1">
    <source>
        <dbReference type="Pfam" id="PF13448"/>
    </source>
</evidence>
<dbReference type="RefSeq" id="WP_317487097.1">
    <property type="nucleotide sequence ID" value="NZ_CP136051.1"/>
</dbReference>
<dbReference type="EMBL" id="CP136051">
    <property type="protein sequence ID" value="WOK04284.1"/>
    <property type="molecule type" value="Genomic_DNA"/>
</dbReference>